<dbReference type="EMBL" id="KK853110">
    <property type="protein sequence ID" value="KDR11234.1"/>
    <property type="molecule type" value="Genomic_DNA"/>
</dbReference>
<organism evidence="1 2">
    <name type="scientific">Zootermopsis nevadensis</name>
    <name type="common">Dampwood termite</name>
    <dbReference type="NCBI Taxonomy" id="136037"/>
    <lineage>
        <taxon>Eukaryota</taxon>
        <taxon>Metazoa</taxon>
        <taxon>Ecdysozoa</taxon>
        <taxon>Arthropoda</taxon>
        <taxon>Hexapoda</taxon>
        <taxon>Insecta</taxon>
        <taxon>Pterygota</taxon>
        <taxon>Neoptera</taxon>
        <taxon>Polyneoptera</taxon>
        <taxon>Dictyoptera</taxon>
        <taxon>Blattodea</taxon>
        <taxon>Blattoidea</taxon>
        <taxon>Termitoidae</taxon>
        <taxon>Termopsidae</taxon>
        <taxon>Zootermopsis</taxon>
    </lineage>
</organism>
<proteinExistence type="predicted"/>
<name>A0A067R130_ZOONE</name>
<dbReference type="Proteomes" id="UP000027135">
    <property type="component" value="Unassembled WGS sequence"/>
</dbReference>
<evidence type="ECO:0000313" key="2">
    <source>
        <dbReference type="Proteomes" id="UP000027135"/>
    </source>
</evidence>
<gene>
    <name evidence="1" type="ORF">L798_14404</name>
</gene>
<dbReference type="InParanoid" id="A0A067R130"/>
<keyword evidence="2" id="KW-1185">Reference proteome</keyword>
<protein>
    <submittedName>
        <fullName evidence="1">Uncharacterized protein</fullName>
    </submittedName>
</protein>
<dbReference type="AlphaFoldDB" id="A0A067R130"/>
<evidence type="ECO:0000313" key="1">
    <source>
        <dbReference type="EMBL" id="KDR11234.1"/>
    </source>
</evidence>
<reference evidence="1 2" key="1">
    <citation type="journal article" date="2014" name="Nat. Commun.">
        <title>Molecular traces of alternative social organization in a termite genome.</title>
        <authorList>
            <person name="Terrapon N."/>
            <person name="Li C."/>
            <person name="Robertson H.M."/>
            <person name="Ji L."/>
            <person name="Meng X."/>
            <person name="Booth W."/>
            <person name="Chen Z."/>
            <person name="Childers C.P."/>
            <person name="Glastad K.M."/>
            <person name="Gokhale K."/>
            <person name="Gowin J."/>
            <person name="Gronenberg W."/>
            <person name="Hermansen R.A."/>
            <person name="Hu H."/>
            <person name="Hunt B.G."/>
            <person name="Huylmans A.K."/>
            <person name="Khalil S.M."/>
            <person name="Mitchell R.D."/>
            <person name="Munoz-Torres M.C."/>
            <person name="Mustard J.A."/>
            <person name="Pan H."/>
            <person name="Reese J.T."/>
            <person name="Scharf M.E."/>
            <person name="Sun F."/>
            <person name="Vogel H."/>
            <person name="Xiao J."/>
            <person name="Yang W."/>
            <person name="Yang Z."/>
            <person name="Yang Z."/>
            <person name="Zhou J."/>
            <person name="Zhu J."/>
            <person name="Brent C.S."/>
            <person name="Elsik C.G."/>
            <person name="Goodisman M.A."/>
            <person name="Liberles D.A."/>
            <person name="Roe R.M."/>
            <person name="Vargo E.L."/>
            <person name="Vilcinskas A."/>
            <person name="Wang J."/>
            <person name="Bornberg-Bauer E."/>
            <person name="Korb J."/>
            <person name="Zhang G."/>
            <person name="Liebig J."/>
        </authorList>
    </citation>
    <scope>NUCLEOTIDE SEQUENCE [LARGE SCALE GENOMIC DNA]</scope>
    <source>
        <tissue evidence="1">Whole organism</tissue>
    </source>
</reference>
<sequence length="82" mass="9332">MKLIKLVQANKYWVANEISHVDVQSDRKDAKNVMRNANEILFPEQLAKCDEMTADRDLSQSLSSFIFIPYVTRPNTATGITT</sequence>
<accession>A0A067R130</accession>